<dbReference type="AlphaFoldDB" id="A0A1Y5PRF6"/>
<name>A0A1Y5PRF6_9SPHN</name>
<protein>
    <submittedName>
        <fullName evidence="2">RES domain-containing protein</fullName>
    </submittedName>
</protein>
<dbReference type="RefSeq" id="WP_184100676.1">
    <property type="nucleotide sequence ID" value="NZ_LT598653.1"/>
</dbReference>
<proteinExistence type="predicted"/>
<evidence type="ECO:0000259" key="1">
    <source>
        <dbReference type="SMART" id="SM00953"/>
    </source>
</evidence>
<sequence>MRFTGRCFRGHDPRWSFSPLSGEGAAKTGGRFNRKGEAALYMSLDVMTAIGECTQGFANRLSPLTMVEYDVDCEPVADLRTEEARAVLGVSLDEMACGWLVYLRAGTEAPSWLLADRLRGEGFVGMLAPSFAHSAGAGNDNLILWQWGARLPARVAVHDPEGRLPKNQRSWE</sequence>
<dbReference type="Pfam" id="PF08808">
    <property type="entry name" value="RES"/>
    <property type="match status" value="1"/>
</dbReference>
<dbReference type="SMART" id="SM00953">
    <property type="entry name" value="RES"/>
    <property type="match status" value="1"/>
</dbReference>
<dbReference type="KEGG" id="sphu:SPPYR_1448"/>
<dbReference type="InterPro" id="IPR014914">
    <property type="entry name" value="RES_dom"/>
</dbReference>
<gene>
    <name evidence="2" type="ORF">SPPYR_1448</name>
</gene>
<dbReference type="EMBL" id="LT598653">
    <property type="protein sequence ID" value="SBV32568.1"/>
    <property type="molecule type" value="Genomic_DNA"/>
</dbReference>
<reference evidence="2" key="1">
    <citation type="submission" date="2016-03" db="EMBL/GenBank/DDBJ databases">
        <authorList>
            <person name="Ploux O."/>
        </authorList>
    </citation>
    <scope>NUCLEOTIDE SEQUENCE</scope>
    <source>
        <strain evidence="2">UC10</strain>
    </source>
</reference>
<evidence type="ECO:0000313" key="2">
    <source>
        <dbReference type="EMBL" id="SBV32568.1"/>
    </source>
</evidence>
<organism evidence="2">
    <name type="scientific">uncultured Sphingopyxis sp</name>
    <dbReference type="NCBI Taxonomy" id="310581"/>
    <lineage>
        <taxon>Bacteria</taxon>
        <taxon>Pseudomonadati</taxon>
        <taxon>Pseudomonadota</taxon>
        <taxon>Alphaproteobacteria</taxon>
        <taxon>Sphingomonadales</taxon>
        <taxon>Sphingomonadaceae</taxon>
        <taxon>Sphingopyxis</taxon>
        <taxon>environmental samples</taxon>
    </lineage>
</organism>
<feature type="domain" description="RES" evidence="1">
    <location>
        <begin position="19"/>
        <end position="159"/>
    </location>
</feature>
<accession>A0A1Y5PRF6</accession>